<protein>
    <recommendedName>
        <fullName evidence="3 7">6,7-dimethyl-8-ribityllumazine synthase</fullName>
        <shortName evidence="7">DMRL synthase</shortName>
        <shortName evidence="7">LS</shortName>
        <shortName evidence="7">Lumazine synthase</shortName>
        <ecNumber evidence="3 7">2.5.1.78</ecNumber>
    </recommendedName>
</protein>
<dbReference type="Gene3D" id="3.40.50.960">
    <property type="entry name" value="Lumazine/riboflavin synthase"/>
    <property type="match status" value="1"/>
</dbReference>
<feature type="binding site" evidence="7">
    <location>
        <position position="167"/>
    </location>
    <ligand>
        <name>(2S)-2-hydroxy-3-oxobutyl phosphate</name>
        <dbReference type="ChEBI" id="CHEBI:58830"/>
    </ligand>
</feature>
<dbReference type="Pfam" id="PF00885">
    <property type="entry name" value="DMRL_synthase"/>
    <property type="match status" value="1"/>
</dbReference>
<comment type="similarity">
    <text evidence="2 7">Belongs to the DMRL synthase family.</text>
</comment>
<feature type="region of interest" description="Disordered" evidence="8">
    <location>
        <begin position="1"/>
        <end position="44"/>
    </location>
</feature>
<dbReference type="EMBL" id="JAAVXB010000020">
    <property type="protein sequence ID" value="NKF24727.1"/>
    <property type="molecule type" value="Genomic_DNA"/>
</dbReference>
<dbReference type="InterPro" id="IPR036467">
    <property type="entry name" value="LS/RS_sf"/>
</dbReference>
<dbReference type="Proteomes" id="UP000653472">
    <property type="component" value="Unassembled WGS sequence"/>
</dbReference>
<dbReference type="NCBIfam" id="TIGR00114">
    <property type="entry name" value="lumazine-synth"/>
    <property type="match status" value="1"/>
</dbReference>
<feature type="binding site" evidence="7">
    <location>
        <position position="153"/>
    </location>
    <ligand>
        <name>5-amino-6-(D-ribitylamino)uracil</name>
        <dbReference type="ChEBI" id="CHEBI:15934"/>
    </ligand>
</feature>
<evidence type="ECO:0000256" key="2">
    <source>
        <dbReference type="ARBA" id="ARBA00007424"/>
    </source>
</evidence>
<feature type="binding site" evidence="7">
    <location>
        <position position="63"/>
    </location>
    <ligand>
        <name>5-amino-6-(D-ribitylamino)uracil</name>
        <dbReference type="ChEBI" id="CHEBI:15934"/>
    </ligand>
</feature>
<dbReference type="InterPro" id="IPR002180">
    <property type="entry name" value="LS/RS"/>
</dbReference>
<dbReference type="EC" id="2.5.1.78" evidence="3 7"/>
<dbReference type="InterPro" id="IPR034964">
    <property type="entry name" value="LS"/>
</dbReference>
<dbReference type="SUPFAM" id="SSF52121">
    <property type="entry name" value="Lumazine synthase"/>
    <property type="match status" value="1"/>
</dbReference>
<comment type="catalytic activity">
    <reaction evidence="6 7">
        <text>(2S)-2-hydroxy-3-oxobutyl phosphate + 5-amino-6-(D-ribitylamino)uracil = 6,7-dimethyl-8-(1-D-ribityl)lumazine + phosphate + 2 H2O + H(+)</text>
        <dbReference type="Rhea" id="RHEA:26152"/>
        <dbReference type="ChEBI" id="CHEBI:15377"/>
        <dbReference type="ChEBI" id="CHEBI:15378"/>
        <dbReference type="ChEBI" id="CHEBI:15934"/>
        <dbReference type="ChEBI" id="CHEBI:43474"/>
        <dbReference type="ChEBI" id="CHEBI:58201"/>
        <dbReference type="ChEBI" id="CHEBI:58830"/>
        <dbReference type="EC" id="2.5.1.78"/>
    </reaction>
</comment>
<accession>A0A970B6Q1</accession>
<evidence type="ECO:0000256" key="6">
    <source>
        <dbReference type="ARBA" id="ARBA00048785"/>
    </source>
</evidence>
<evidence type="ECO:0000313" key="9">
    <source>
        <dbReference type="EMBL" id="NKF24727.1"/>
    </source>
</evidence>
<sequence>MSQTPRNVKKVATKKAQATKPAKRAAAKPASAPADAKTGYAAPDAPKPREFAKARIAIVATRWNVEIVDALVAGARACLLDWGVHDKRIHFHRAPGSYEVPLAAKLLLESGYDGVVALGAVIRGDTPHFDFVAGECARGLIDVQLATGKPVGFGVLTVNTVAQAVERAGPGVTNKGYEAAAAMLEMLRLRKELQ</sequence>
<dbReference type="CDD" id="cd09209">
    <property type="entry name" value="Lumazine_synthase-I"/>
    <property type="match status" value="1"/>
</dbReference>
<evidence type="ECO:0000313" key="10">
    <source>
        <dbReference type="Proteomes" id="UP000653472"/>
    </source>
</evidence>
<feature type="active site" description="Proton donor" evidence="7">
    <location>
        <position position="128"/>
    </location>
</feature>
<dbReference type="PANTHER" id="PTHR21058:SF0">
    <property type="entry name" value="6,7-DIMETHYL-8-RIBITYLLUMAZINE SYNTHASE"/>
    <property type="match status" value="1"/>
</dbReference>
<dbReference type="GO" id="GO:0005829">
    <property type="term" value="C:cytosol"/>
    <property type="evidence" value="ECO:0007669"/>
    <property type="project" value="TreeGrafter"/>
</dbReference>
<evidence type="ECO:0000256" key="7">
    <source>
        <dbReference type="HAMAP-Rule" id="MF_00178"/>
    </source>
</evidence>
<keyword evidence="5 7" id="KW-0808">Transferase</keyword>
<organism evidence="9 10">
    <name type="scientific">Solimonas marina</name>
    <dbReference type="NCBI Taxonomy" id="2714601"/>
    <lineage>
        <taxon>Bacteria</taxon>
        <taxon>Pseudomonadati</taxon>
        <taxon>Pseudomonadota</taxon>
        <taxon>Gammaproteobacteria</taxon>
        <taxon>Nevskiales</taxon>
        <taxon>Nevskiaceae</taxon>
        <taxon>Solimonas</taxon>
    </lineage>
</organism>
<feature type="binding site" evidence="7">
    <location>
        <begin position="125"/>
        <end position="126"/>
    </location>
    <ligand>
        <name>(2S)-2-hydroxy-3-oxobutyl phosphate</name>
        <dbReference type="ChEBI" id="CHEBI:58830"/>
    </ligand>
</feature>
<reference evidence="9" key="1">
    <citation type="submission" date="2020-03" db="EMBL/GenBank/DDBJ databases">
        <title>Solimonas marina sp. nov., isolated from deep seawater of the Pacific Ocean.</title>
        <authorList>
            <person name="Liu X."/>
            <person name="Lai Q."/>
            <person name="Sun F."/>
            <person name="Gai Y."/>
            <person name="Li G."/>
            <person name="Shao Z."/>
        </authorList>
    </citation>
    <scope>NUCLEOTIDE SEQUENCE</scope>
    <source>
        <strain evidence="9">C16B3</strain>
    </source>
</reference>
<comment type="pathway">
    <text evidence="1 7">Cofactor biosynthesis; riboflavin biosynthesis; riboflavin from 2-hydroxy-3-oxobutyl phosphate and 5-amino-6-(D-ribitylamino)uracil: step 1/2.</text>
</comment>
<evidence type="ECO:0000256" key="3">
    <source>
        <dbReference type="ARBA" id="ARBA00012664"/>
    </source>
</evidence>
<evidence type="ECO:0000256" key="5">
    <source>
        <dbReference type="ARBA" id="ARBA00022679"/>
    </source>
</evidence>
<gene>
    <name evidence="7" type="primary">ribH</name>
    <name evidence="9" type="ORF">G7Y82_20665</name>
</gene>
<dbReference type="PANTHER" id="PTHR21058">
    <property type="entry name" value="6,7-DIMETHYL-8-RIBITYLLUMAZINE SYNTHASE DMRL SYNTHASE LUMAZINE SYNTHASE"/>
    <property type="match status" value="1"/>
</dbReference>
<keyword evidence="10" id="KW-1185">Reference proteome</keyword>
<dbReference type="HAMAP" id="MF_00178">
    <property type="entry name" value="Lumazine_synth"/>
    <property type="match status" value="1"/>
</dbReference>
<proteinExistence type="inferred from homology"/>
<feature type="binding site" evidence="7">
    <location>
        <begin position="120"/>
        <end position="122"/>
    </location>
    <ligand>
        <name>5-amino-6-(D-ribitylamino)uracil</name>
        <dbReference type="ChEBI" id="CHEBI:15934"/>
    </ligand>
</feature>
<dbReference type="GO" id="GO:0009349">
    <property type="term" value="C:riboflavin synthase complex"/>
    <property type="evidence" value="ECO:0007669"/>
    <property type="project" value="UniProtKB-UniRule"/>
</dbReference>
<evidence type="ECO:0000256" key="1">
    <source>
        <dbReference type="ARBA" id="ARBA00004917"/>
    </source>
</evidence>
<comment type="subunit">
    <text evidence="7">Forms an icosahedral capsid composed of 60 subunits, arranged as a dodecamer of pentamers.</text>
</comment>
<comment type="function">
    <text evidence="7">Catalyzes the formation of 6,7-dimethyl-8-ribityllumazine by condensation of 5-amino-6-(D-ribitylamino)uracil with 3,4-dihydroxy-2-butanone 4-phosphate. This is the penultimate step in the biosynthesis of riboflavin.</text>
</comment>
<keyword evidence="4 7" id="KW-0686">Riboflavin biosynthesis</keyword>
<name>A0A970B6Q1_9GAMM</name>
<evidence type="ECO:0000256" key="4">
    <source>
        <dbReference type="ARBA" id="ARBA00022619"/>
    </source>
</evidence>
<comment type="caution">
    <text evidence="9">The sequence shown here is derived from an EMBL/GenBank/DDBJ whole genome shotgun (WGS) entry which is preliminary data.</text>
</comment>
<dbReference type="GO" id="GO:0009231">
    <property type="term" value="P:riboflavin biosynthetic process"/>
    <property type="evidence" value="ECO:0007669"/>
    <property type="project" value="UniProtKB-UniRule"/>
</dbReference>
<feature type="compositionally biased region" description="Low complexity" evidence="8">
    <location>
        <begin position="27"/>
        <end position="38"/>
    </location>
</feature>
<dbReference type="AlphaFoldDB" id="A0A970B6Q1"/>
<evidence type="ECO:0000256" key="8">
    <source>
        <dbReference type="SAM" id="MobiDB-lite"/>
    </source>
</evidence>
<dbReference type="GO" id="GO:0000906">
    <property type="term" value="F:6,7-dimethyl-8-ribityllumazine synthase activity"/>
    <property type="evidence" value="ECO:0007669"/>
    <property type="project" value="UniProtKB-UniRule"/>
</dbReference>
<feature type="binding site" evidence="7">
    <location>
        <begin position="97"/>
        <end position="99"/>
    </location>
    <ligand>
        <name>5-amino-6-(D-ribitylamino)uracil</name>
        <dbReference type="ChEBI" id="CHEBI:15934"/>
    </ligand>
</feature>